<keyword evidence="3" id="KW-0808">Transferase</keyword>
<dbReference type="InterPro" id="IPR005467">
    <property type="entry name" value="His_kinase_dom"/>
</dbReference>
<evidence type="ECO:0000256" key="5">
    <source>
        <dbReference type="PROSITE-ProRule" id="PRU00169"/>
    </source>
</evidence>
<comment type="catalytic activity">
    <reaction evidence="1">
        <text>ATP + protein L-histidine = ADP + protein N-phospho-L-histidine.</text>
        <dbReference type="EC" id="2.7.13.3"/>
    </reaction>
</comment>
<dbReference type="InterPro" id="IPR036097">
    <property type="entry name" value="HisK_dim/P_sf"/>
</dbReference>
<proteinExistence type="predicted"/>
<keyword evidence="4 9" id="KW-0418">Kinase</keyword>
<dbReference type="PRINTS" id="PR00344">
    <property type="entry name" value="BCTRLSENSOR"/>
</dbReference>
<dbReference type="RefSeq" id="WP_241935619.1">
    <property type="nucleotide sequence ID" value="NZ_JALBGC010000002.1"/>
</dbReference>
<dbReference type="InterPro" id="IPR011006">
    <property type="entry name" value="CheY-like_superfamily"/>
</dbReference>
<keyword evidence="10" id="KW-1185">Reference proteome</keyword>
<dbReference type="Gene3D" id="3.30.565.10">
    <property type="entry name" value="Histidine kinase-like ATPase, C-terminal domain"/>
    <property type="match status" value="1"/>
</dbReference>
<organism evidence="9 10">
    <name type="scientific">Hymenobacter cyanobacteriorum</name>
    <dbReference type="NCBI Taxonomy" id="2926463"/>
    <lineage>
        <taxon>Bacteria</taxon>
        <taxon>Pseudomonadati</taxon>
        <taxon>Bacteroidota</taxon>
        <taxon>Cytophagia</taxon>
        <taxon>Cytophagales</taxon>
        <taxon>Hymenobacteraceae</taxon>
        <taxon>Hymenobacter</taxon>
    </lineage>
</organism>
<keyword evidence="6" id="KW-0175">Coiled coil</keyword>
<accession>A0A9X2AI61</accession>
<dbReference type="InterPro" id="IPR003594">
    <property type="entry name" value="HATPase_dom"/>
</dbReference>
<feature type="modified residue" description="4-aspartylphosphate" evidence="5">
    <location>
        <position position="56"/>
    </location>
</feature>
<dbReference type="PANTHER" id="PTHR42878:SF15">
    <property type="entry name" value="BACTERIOPHYTOCHROME"/>
    <property type="match status" value="1"/>
</dbReference>
<sequence length="431" mass="48101">MKKILIIDDNPQDRMLYQRFLGTQPGQERLEIHEASDGAEGLARFRELRPDCVLLDYNLPDTDGLAMLGHLAEIVPVQALCVVMITGGGSEALAVRALNSGALDYLVKQQFDRELLNKTVRHAIEKNEWRQYEGRYHLELQGINRQLRDSLAELTRTRQELDERNRQLSAANEAAIARNRQLARTNQDLDNFVYAASHDLRQPVNNLRGLFEELCRSASFQDPEEAVILRLFDDSLTSLTTTVTDLAAVVQEQRQQGEPTSEVVALKPLFQEVLQSLGPQITAVEAHINADFSALPEVKYVRSNLRTIVLNLLSNAIKYRHPGRRPEVAMRAYLADGAPVLEVADNGLGMNLAQHGHELFHLFRRFHPLAGEGTGVGLFLVNRIVQHEGGQIEVESEVGEGTLFRVKLHAGEHAEVQQKASGLAQAVAARV</sequence>
<dbReference type="EMBL" id="JALBGC010000002">
    <property type="protein sequence ID" value="MCI1187344.1"/>
    <property type="molecule type" value="Genomic_DNA"/>
</dbReference>
<dbReference type="Pfam" id="PF02518">
    <property type="entry name" value="HATPase_c"/>
    <property type="match status" value="1"/>
</dbReference>
<dbReference type="CDD" id="cd00156">
    <property type="entry name" value="REC"/>
    <property type="match status" value="1"/>
</dbReference>
<dbReference type="GO" id="GO:0030295">
    <property type="term" value="F:protein kinase activator activity"/>
    <property type="evidence" value="ECO:0007669"/>
    <property type="project" value="TreeGrafter"/>
</dbReference>
<dbReference type="GO" id="GO:0000155">
    <property type="term" value="F:phosphorelay sensor kinase activity"/>
    <property type="evidence" value="ECO:0007669"/>
    <property type="project" value="InterPro"/>
</dbReference>
<name>A0A9X2AI61_9BACT</name>
<dbReference type="SMART" id="SM00387">
    <property type="entry name" value="HATPase_c"/>
    <property type="match status" value="1"/>
</dbReference>
<dbReference type="InterPro" id="IPR036890">
    <property type="entry name" value="HATPase_C_sf"/>
</dbReference>
<comment type="caution">
    <text evidence="9">The sequence shown here is derived from an EMBL/GenBank/DDBJ whole genome shotgun (WGS) entry which is preliminary data.</text>
</comment>
<dbReference type="PROSITE" id="PS50109">
    <property type="entry name" value="HIS_KIN"/>
    <property type="match status" value="1"/>
</dbReference>
<feature type="coiled-coil region" evidence="6">
    <location>
        <begin position="140"/>
        <end position="178"/>
    </location>
</feature>
<evidence type="ECO:0000256" key="3">
    <source>
        <dbReference type="ARBA" id="ARBA00022679"/>
    </source>
</evidence>
<reference evidence="9" key="1">
    <citation type="submission" date="2022-03" db="EMBL/GenBank/DDBJ databases">
        <title>Bacterial whole genome sequence for Hymenobacter sp. DH14.</title>
        <authorList>
            <person name="Le V."/>
        </authorList>
    </citation>
    <scope>NUCLEOTIDE SEQUENCE</scope>
    <source>
        <strain evidence="9">DH14</strain>
    </source>
</reference>
<evidence type="ECO:0000259" key="7">
    <source>
        <dbReference type="PROSITE" id="PS50109"/>
    </source>
</evidence>
<evidence type="ECO:0000256" key="4">
    <source>
        <dbReference type="ARBA" id="ARBA00022777"/>
    </source>
</evidence>
<dbReference type="Pfam" id="PF00072">
    <property type="entry name" value="Response_reg"/>
    <property type="match status" value="1"/>
</dbReference>
<dbReference type="SUPFAM" id="SSF47384">
    <property type="entry name" value="Homodimeric domain of signal transducing histidine kinase"/>
    <property type="match status" value="1"/>
</dbReference>
<dbReference type="Gene3D" id="3.40.50.2300">
    <property type="match status" value="1"/>
</dbReference>
<protein>
    <recommendedName>
        <fullName evidence="2">histidine kinase</fullName>
        <ecNumber evidence="2">2.7.13.3</ecNumber>
    </recommendedName>
</protein>
<dbReference type="SUPFAM" id="SSF55874">
    <property type="entry name" value="ATPase domain of HSP90 chaperone/DNA topoisomerase II/histidine kinase"/>
    <property type="match status" value="1"/>
</dbReference>
<dbReference type="GO" id="GO:0000156">
    <property type="term" value="F:phosphorelay response regulator activity"/>
    <property type="evidence" value="ECO:0007669"/>
    <property type="project" value="TreeGrafter"/>
</dbReference>
<dbReference type="Gene3D" id="1.10.287.130">
    <property type="match status" value="1"/>
</dbReference>
<evidence type="ECO:0000313" key="10">
    <source>
        <dbReference type="Proteomes" id="UP001139193"/>
    </source>
</evidence>
<dbReference type="InterPro" id="IPR004358">
    <property type="entry name" value="Sig_transdc_His_kin-like_C"/>
</dbReference>
<evidence type="ECO:0000256" key="6">
    <source>
        <dbReference type="SAM" id="Coils"/>
    </source>
</evidence>
<gene>
    <name evidence="9" type="ORF">MON38_07925</name>
</gene>
<dbReference type="AlphaFoldDB" id="A0A9X2AI61"/>
<dbReference type="SMART" id="SM00448">
    <property type="entry name" value="REC"/>
    <property type="match status" value="1"/>
</dbReference>
<dbReference type="GO" id="GO:0007234">
    <property type="term" value="P:osmosensory signaling via phosphorelay pathway"/>
    <property type="evidence" value="ECO:0007669"/>
    <property type="project" value="TreeGrafter"/>
</dbReference>
<evidence type="ECO:0000259" key="8">
    <source>
        <dbReference type="PROSITE" id="PS50110"/>
    </source>
</evidence>
<evidence type="ECO:0000256" key="2">
    <source>
        <dbReference type="ARBA" id="ARBA00012438"/>
    </source>
</evidence>
<feature type="domain" description="Response regulatory" evidence="8">
    <location>
        <begin position="3"/>
        <end position="123"/>
    </location>
</feature>
<dbReference type="InterPro" id="IPR001789">
    <property type="entry name" value="Sig_transdc_resp-reg_receiver"/>
</dbReference>
<evidence type="ECO:0000313" key="9">
    <source>
        <dbReference type="EMBL" id="MCI1187344.1"/>
    </source>
</evidence>
<evidence type="ECO:0000256" key="1">
    <source>
        <dbReference type="ARBA" id="ARBA00000085"/>
    </source>
</evidence>
<dbReference type="PANTHER" id="PTHR42878">
    <property type="entry name" value="TWO-COMPONENT HISTIDINE KINASE"/>
    <property type="match status" value="1"/>
</dbReference>
<dbReference type="PROSITE" id="PS50110">
    <property type="entry name" value="RESPONSE_REGULATORY"/>
    <property type="match status" value="1"/>
</dbReference>
<dbReference type="SUPFAM" id="SSF52172">
    <property type="entry name" value="CheY-like"/>
    <property type="match status" value="1"/>
</dbReference>
<dbReference type="Proteomes" id="UP001139193">
    <property type="component" value="Unassembled WGS sequence"/>
</dbReference>
<dbReference type="EC" id="2.7.13.3" evidence="2"/>
<feature type="domain" description="Histidine kinase" evidence="7">
    <location>
        <begin position="195"/>
        <end position="412"/>
    </location>
</feature>
<dbReference type="InterPro" id="IPR050351">
    <property type="entry name" value="BphY/WalK/GraS-like"/>
</dbReference>
<keyword evidence="5" id="KW-0597">Phosphoprotein</keyword>